<accession>A0A7C6EAE2</accession>
<organism evidence="1">
    <name type="scientific">candidate division WOR-3 bacterium</name>
    <dbReference type="NCBI Taxonomy" id="2052148"/>
    <lineage>
        <taxon>Bacteria</taxon>
        <taxon>Bacteria division WOR-3</taxon>
    </lineage>
</organism>
<comment type="caution">
    <text evidence="1">The sequence shown here is derived from an EMBL/GenBank/DDBJ whole genome shotgun (WGS) entry which is preliminary data.</text>
</comment>
<gene>
    <name evidence="1" type="ORF">ENW73_00610</name>
</gene>
<reference evidence="1" key="1">
    <citation type="journal article" date="2020" name="mSystems">
        <title>Genome- and Community-Level Interaction Insights into Carbon Utilization and Element Cycling Functions of Hydrothermarchaeota in Hydrothermal Sediment.</title>
        <authorList>
            <person name="Zhou Z."/>
            <person name="Liu Y."/>
            <person name="Xu W."/>
            <person name="Pan J."/>
            <person name="Luo Z.H."/>
            <person name="Li M."/>
        </authorList>
    </citation>
    <scope>NUCLEOTIDE SEQUENCE [LARGE SCALE GENOMIC DNA]</scope>
    <source>
        <strain evidence="1">SpSt-876</strain>
    </source>
</reference>
<proteinExistence type="predicted"/>
<name>A0A7C6EAE2_UNCW3</name>
<dbReference type="AlphaFoldDB" id="A0A7C6EAE2"/>
<sequence>MKIKGDTKMKFYYLPVYSVVTKIDNKIFTQFKIIADDIDQALKINDQLIRNKLKMPLWLYHSHRPEFYKINHYNCSNPKGQLSLIITPFCGPGVRLVYKKSKKGKKYVAACKIFKQDNPFIFKQL</sequence>
<dbReference type="EMBL" id="DTLI01000016">
    <property type="protein sequence ID" value="HHS51356.1"/>
    <property type="molecule type" value="Genomic_DNA"/>
</dbReference>
<protein>
    <submittedName>
        <fullName evidence="1">Uncharacterized protein</fullName>
    </submittedName>
</protein>
<evidence type="ECO:0000313" key="1">
    <source>
        <dbReference type="EMBL" id="HHS51356.1"/>
    </source>
</evidence>